<evidence type="ECO:0000256" key="8">
    <source>
        <dbReference type="ARBA" id="ARBA00030923"/>
    </source>
</evidence>
<dbReference type="CDD" id="cd00609">
    <property type="entry name" value="AAT_like"/>
    <property type="match status" value="1"/>
</dbReference>
<dbReference type="AlphaFoldDB" id="A0AAV0KSF1"/>
<organism evidence="12 13">
    <name type="scientific">Linum tenue</name>
    <dbReference type="NCBI Taxonomy" id="586396"/>
    <lineage>
        <taxon>Eukaryota</taxon>
        <taxon>Viridiplantae</taxon>
        <taxon>Streptophyta</taxon>
        <taxon>Embryophyta</taxon>
        <taxon>Tracheophyta</taxon>
        <taxon>Spermatophyta</taxon>
        <taxon>Magnoliopsida</taxon>
        <taxon>eudicotyledons</taxon>
        <taxon>Gunneridae</taxon>
        <taxon>Pentapetalae</taxon>
        <taxon>rosids</taxon>
        <taxon>fabids</taxon>
        <taxon>Malpighiales</taxon>
        <taxon>Linaceae</taxon>
        <taxon>Linum</taxon>
    </lineage>
</organism>
<comment type="subunit">
    <text evidence="3">Homodimer.</text>
</comment>
<gene>
    <name evidence="12" type="ORF">LITE_LOCUS19717</name>
</gene>
<evidence type="ECO:0000256" key="5">
    <source>
        <dbReference type="ARBA" id="ARBA00022576"/>
    </source>
</evidence>
<keyword evidence="6" id="KW-0808">Transferase</keyword>
<dbReference type="PANTHER" id="PTHR11879:SF14">
    <property type="entry name" value="ASPARTATE AMINOTRANSFERASE"/>
    <property type="match status" value="1"/>
</dbReference>
<evidence type="ECO:0000256" key="2">
    <source>
        <dbReference type="ARBA" id="ARBA00007441"/>
    </source>
</evidence>
<evidence type="ECO:0000256" key="1">
    <source>
        <dbReference type="ARBA" id="ARBA00001933"/>
    </source>
</evidence>
<sequence length="440" mass="49312">MWRLQLIRKPWRCFSTSAGVRRWFDSVGPAAKDPLQAVTEAFNSDPFPQKINLGLGAYRDEQGKPLVLQCVQQAEEKIRGCNLLDSVSAPVASATLVEECVKLVYGRSVNVVKEKRFAGVPALSGTGACRLFAEFQRNFFPESAIYLPDPTWTNHHNIWANAHVPVRTFHYYHPHLRGLDFAALIDDVKNAPDGSFFLLHPCAHNPTGIDPTEDQWSEISNLFKMKNHFPFFDMAYQGLATGDVDKDASSIRIFLEDGHLIGCAQSFTKTMGLFGHRTGCLSLLCADRDQAVRVKSQLQRIAGAIYGSPPVHGIVLLSTILGDQALKSIWFKEVKAMASRIQSMRAKLRERLELTGSSLNWEHITKQVGMFWFPGLTPEQVDRLAKEFHVYMTPDGRMSMAGVTTSNVRYLANAVHEGSQLVKVRDNKRMKPSPFCLSRC</sequence>
<feature type="domain" description="Aminotransferase class I/classII large" evidence="11">
    <location>
        <begin position="49"/>
        <end position="414"/>
    </location>
</feature>
<dbReference type="PRINTS" id="PR00799">
    <property type="entry name" value="TRANSAMINASE"/>
</dbReference>
<dbReference type="EMBL" id="CAMGYJ010000005">
    <property type="protein sequence ID" value="CAI0423926.1"/>
    <property type="molecule type" value="Genomic_DNA"/>
</dbReference>
<evidence type="ECO:0000256" key="3">
    <source>
        <dbReference type="ARBA" id="ARBA00011738"/>
    </source>
</evidence>
<dbReference type="InterPro" id="IPR015422">
    <property type="entry name" value="PyrdxlP-dep_Trfase_small"/>
</dbReference>
<comment type="caution">
    <text evidence="12">The sequence shown here is derived from an EMBL/GenBank/DDBJ whole genome shotgun (WGS) entry which is preliminary data.</text>
</comment>
<dbReference type="Gene3D" id="3.40.640.10">
    <property type="entry name" value="Type I PLP-dependent aspartate aminotransferase-like (Major domain)"/>
    <property type="match status" value="1"/>
</dbReference>
<dbReference type="InterPro" id="IPR000796">
    <property type="entry name" value="Asp_trans"/>
</dbReference>
<keyword evidence="13" id="KW-1185">Reference proteome</keyword>
<comment type="function">
    <text evidence="10">Important for the metabolism of amino acids and Krebs-cycle related organic acids. In plants, it is involved in nitrogen metabolism and in aspects of carbon and energy metabolism.</text>
</comment>
<dbReference type="FunFam" id="3.90.1150.10:FF:000001">
    <property type="entry name" value="Aspartate aminotransferase"/>
    <property type="match status" value="1"/>
</dbReference>
<dbReference type="GO" id="GO:0030170">
    <property type="term" value="F:pyridoxal phosphate binding"/>
    <property type="evidence" value="ECO:0007669"/>
    <property type="project" value="InterPro"/>
</dbReference>
<dbReference type="InterPro" id="IPR015424">
    <property type="entry name" value="PyrdxlP-dep_Trfase"/>
</dbReference>
<comment type="catalytic activity">
    <reaction evidence="9">
        <text>L-aspartate + 2-oxoglutarate = oxaloacetate + L-glutamate</text>
        <dbReference type="Rhea" id="RHEA:21824"/>
        <dbReference type="ChEBI" id="CHEBI:16452"/>
        <dbReference type="ChEBI" id="CHEBI:16810"/>
        <dbReference type="ChEBI" id="CHEBI:29985"/>
        <dbReference type="ChEBI" id="CHEBI:29991"/>
        <dbReference type="EC" id="2.6.1.1"/>
    </reaction>
</comment>
<accession>A0AAV0KSF1</accession>
<evidence type="ECO:0000256" key="9">
    <source>
        <dbReference type="ARBA" id="ARBA00049185"/>
    </source>
</evidence>
<evidence type="ECO:0000256" key="10">
    <source>
        <dbReference type="ARBA" id="ARBA00053140"/>
    </source>
</evidence>
<evidence type="ECO:0000256" key="4">
    <source>
        <dbReference type="ARBA" id="ARBA00012753"/>
    </source>
</evidence>
<comment type="similarity">
    <text evidence="2">Belongs to the class-I pyridoxal-phosphate-dependent aminotransferase family.</text>
</comment>
<dbReference type="Pfam" id="PF00155">
    <property type="entry name" value="Aminotran_1_2"/>
    <property type="match status" value="1"/>
</dbReference>
<evidence type="ECO:0000256" key="6">
    <source>
        <dbReference type="ARBA" id="ARBA00022679"/>
    </source>
</evidence>
<dbReference type="SUPFAM" id="SSF53383">
    <property type="entry name" value="PLP-dependent transferases"/>
    <property type="match status" value="1"/>
</dbReference>
<protein>
    <recommendedName>
        <fullName evidence="4">aspartate transaminase</fullName>
        <ecNumber evidence="4">2.6.1.1</ecNumber>
    </recommendedName>
    <alternativeName>
        <fullName evidence="8">Transaminase A</fullName>
    </alternativeName>
</protein>
<dbReference type="Proteomes" id="UP001154282">
    <property type="component" value="Unassembled WGS sequence"/>
</dbReference>
<proteinExistence type="inferred from homology"/>
<dbReference type="NCBIfam" id="NF006719">
    <property type="entry name" value="PRK09257.1"/>
    <property type="match status" value="1"/>
</dbReference>
<dbReference type="EC" id="2.6.1.1" evidence="4"/>
<evidence type="ECO:0000313" key="12">
    <source>
        <dbReference type="EMBL" id="CAI0423926.1"/>
    </source>
</evidence>
<dbReference type="InterPro" id="IPR004839">
    <property type="entry name" value="Aminotransferase_I/II_large"/>
</dbReference>
<keyword evidence="5" id="KW-0032">Aminotransferase</keyword>
<dbReference type="Gene3D" id="3.90.1150.10">
    <property type="entry name" value="Aspartate Aminotransferase, domain 1"/>
    <property type="match status" value="1"/>
</dbReference>
<dbReference type="InterPro" id="IPR015421">
    <property type="entry name" value="PyrdxlP-dep_Trfase_major"/>
</dbReference>
<keyword evidence="7" id="KW-0663">Pyridoxal phosphate</keyword>
<comment type="cofactor">
    <cofactor evidence="1">
        <name>pyridoxal 5'-phosphate</name>
        <dbReference type="ChEBI" id="CHEBI:597326"/>
    </cofactor>
</comment>
<dbReference type="PANTHER" id="PTHR11879">
    <property type="entry name" value="ASPARTATE AMINOTRANSFERASE"/>
    <property type="match status" value="1"/>
</dbReference>
<dbReference type="GO" id="GO:0004069">
    <property type="term" value="F:L-aspartate:2-oxoglutarate aminotransferase activity"/>
    <property type="evidence" value="ECO:0007669"/>
    <property type="project" value="UniProtKB-EC"/>
</dbReference>
<name>A0AAV0KSF1_9ROSI</name>
<reference evidence="12" key="1">
    <citation type="submission" date="2022-08" db="EMBL/GenBank/DDBJ databases">
        <authorList>
            <person name="Gutierrez-Valencia J."/>
        </authorList>
    </citation>
    <scope>NUCLEOTIDE SEQUENCE</scope>
</reference>
<dbReference type="GO" id="GO:0005739">
    <property type="term" value="C:mitochondrion"/>
    <property type="evidence" value="ECO:0007669"/>
    <property type="project" value="TreeGrafter"/>
</dbReference>
<evidence type="ECO:0000256" key="7">
    <source>
        <dbReference type="ARBA" id="ARBA00022898"/>
    </source>
</evidence>
<evidence type="ECO:0000259" key="11">
    <source>
        <dbReference type="Pfam" id="PF00155"/>
    </source>
</evidence>
<dbReference type="GO" id="GO:0006520">
    <property type="term" value="P:amino acid metabolic process"/>
    <property type="evidence" value="ECO:0007669"/>
    <property type="project" value="InterPro"/>
</dbReference>
<evidence type="ECO:0000313" key="13">
    <source>
        <dbReference type="Proteomes" id="UP001154282"/>
    </source>
</evidence>
<dbReference type="FunFam" id="3.40.640.10:FF:000015">
    <property type="entry name" value="Aspartate aminotransferase"/>
    <property type="match status" value="1"/>
</dbReference>